<keyword evidence="4" id="KW-1185">Reference proteome</keyword>
<accession>A0A9P6WDR6</accession>
<dbReference type="Proteomes" id="UP000750334">
    <property type="component" value="Unassembled WGS sequence"/>
</dbReference>
<evidence type="ECO:0000256" key="2">
    <source>
        <dbReference type="SAM" id="Phobius"/>
    </source>
</evidence>
<feature type="compositionally biased region" description="Basic residues" evidence="1">
    <location>
        <begin position="196"/>
        <end position="214"/>
    </location>
</feature>
<dbReference type="EMBL" id="PUHR01000050">
    <property type="protein sequence ID" value="KAG0669081.1"/>
    <property type="molecule type" value="Genomic_DNA"/>
</dbReference>
<feature type="transmembrane region" description="Helical" evidence="2">
    <location>
        <begin position="54"/>
        <end position="71"/>
    </location>
</feature>
<dbReference type="InterPro" id="IPR018815">
    <property type="entry name" value="Incr_loss_mito_DNA_1"/>
</dbReference>
<keyword evidence="2" id="KW-1133">Transmembrane helix</keyword>
<gene>
    <name evidence="3" type="ORF">C6P45_004153</name>
</gene>
<dbReference type="PANTHER" id="PTHR28029:SF1">
    <property type="entry name" value="PROTEIN ILM1"/>
    <property type="match status" value="1"/>
</dbReference>
<dbReference type="Pfam" id="PF10311">
    <property type="entry name" value="Ilm1"/>
    <property type="match status" value="1"/>
</dbReference>
<comment type="caution">
    <text evidence="3">The sequence shown here is derived from an EMBL/GenBank/DDBJ whole genome shotgun (WGS) entry which is preliminary data.</text>
</comment>
<name>A0A9P6WDR6_MAUEX</name>
<feature type="transmembrane region" description="Helical" evidence="2">
    <location>
        <begin position="83"/>
        <end position="104"/>
    </location>
</feature>
<organism evidence="3 4">
    <name type="scientific">Maudiozyma exigua</name>
    <name type="common">Yeast</name>
    <name type="synonym">Kazachstania exigua</name>
    <dbReference type="NCBI Taxonomy" id="34358"/>
    <lineage>
        <taxon>Eukaryota</taxon>
        <taxon>Fungi</taxon>
        <taxon>Dikarya</taxon>
        <taxon>Ascomycota</taxon>
        <taxon>Saccharomycotina</taxon>
        <taxon>Saccharomycetes</taxon>
        <taxon>Saccharomycetales</taxon>
        <taxon>Saccharomycetaceae</taxon>
        <taxon>Maudiozyma</taxon>
    </lineage>
</organism>
<protein>
    <recommendedName>
        <fullName evidence="5">Protein ILM1</fullName>
    </recommendedName>
</protein>
<evidence type="ECO:0000256" key="1">
    <source>
        <dbReference type="SAM" id="MobiDB-lite"/>
    </source>
</evidence>
<dbReference type="PANTHER" id="PTHR28029">
    <property type="entry name" value="PROTEIN ILM1"/>
    <property type="match status" value="1"/>
</dbReference>
<dbReference type="AlphaFoldDB" id="A0A9P6WDR6"/>
<proteinExistence type="predicted"/>
<evidence type="ECO:0008006" key="5">
    <source>
        <dbReference type="Google" id="ProtNLM"/>
    </source>
</evidence>
<evidence type="ECO:0000313" key="3">
    <source>
        <dbReference type="EMBL" id="KAG0669081.1"/>
    </source>
</evidence>
<evidence type="ECO:0000313" key="4">
    <source>
        <dbReference type="Proteomes" id="UP000750334"/>
    </source>
</evidence>
<feature type="region of interest" description="Disordered" evidence="1">
    <location>
        <begin position="182"/>
        <end position="214"/>
    </location>
</feature>
<dbReference type="OrthoDB" id="5299849at2759"/>
<reference evidence="3 4" key="1">
    <citation type="submission" date="2020-11" db="EMBL/GenBank/DDBJ databases">
        <title>Kefir isolates.</title>
        <authorList>
            <person name="Marcisauskas S."/>
            <person name="Kim Y."/>
            <person name="Blasche S."/>
        </authorList>
    </citation>
    <scope>NUCLEOTIDE SEQUENCE [LARGE SCALE GENOMIC DNA]</scope>
    <source>
        <strain evidence="3 4">OG2</strain>
    </source>
</reference>
<keyword evidence="2" id="KW-0812">Transmembrane</keyword>
<feature type="transmembrane region" description="Helical" evidence="2">
    <location>
        <begin position="116"/>
        <end position="134"/>
    </location>
</feature>
<sequence length="214" mass="25008">MTVLTSVNVLYFRVAYLFTLAFFCFKNVNSILENSYFLVFTQAMALPQLTMSQYSAQLGLIGMLFGMLAFTDLIPLLEDNRTYFYSIVPIRLLGYFIVATLSYTWRSNYYLHNNVIFIYSFSEIWINFVIYNSLREEKEVRYRTEEKRRYNDETIEEIDALTTGTNATLEYEETITTETISQVAPEEVTSDEKAKPAIKHIKKGKKKNNTKNKN</sequence>
<keyword evidence="2" id="KW-0472">Membrane</keyword>